<dbReference type="GO" id="GO:0051213">
    <property type="term" value="F:dioxygenase activity"/>
    <property type="evidence" value="ECO:0007669"/>
    <property type="project" value="UniProtKB-KW"/>
</dbReference>
<comment type="caution">
    <text evidence="7">The sequence shown here is derived from an EMBL/GenBank/DDBJ whole genome shotgun (WGS) entry which is preliminary data.</text>
</comment>
<dbReference type="RefSeq" id="WP_379900581.1">
    <property type="nucleotide sequence ID" value="NZ_JBHRTR010000026.1"/>
</dbReference>
<comment type="similarity">
    <text evidence="1">Belongs to the TfdA dioxygenase family.</text>
</comment>
<protein>
    <submittedName>
        <fullName evidence="7">TauD/TfdA dioxygenase family protein</fullName>
    </submittedName>
</protein>
<dbReference type="Proteomes" id="UP001595528">
    <property type="component" value="Unassembled WGS sequence"/>
</dbReference>
<dbReference type="PANTHER" id="PTHR30468:SF1">
    <property type="entry name" value="ALPHA-KETOGLUTARATE-DEPENDENT SULFONATE DIOXYGENASE"/>
    <property type="match status" value="1"/>
</dbReference>
<keyword evidence="4" id="KW-0560">Oxidoreductase</keyword>
<evidence type="ECO:0000256" key="4">
    <source>
        <dbReference type="ARBA" id="ARBA00023002"/>
    </source>
</evidence>
<evidence type="ECO:0000259" key="6">
    <source>
        <dbReference type="Pfam" id="PF02668"/>
    </source>
</evidence>
<gene>
    <name evidence="7" type="ORF">ACFOGJ_11930</name>
</gene>
<evidence type="ECO:0000256" key="2">
    <source>
        <dbReference type="ARBA" id="ARBA00022723"/>
    </source>
</evidence>
<proteinExistence type="inferred from homology"/>
<sequence>MPGTRFATRPLSPDLGCEITGLDVGEIGDPAILAEVKALLGRHHMLVFKDQKMDAARMIAFTEHFGELDTHILRQFTHPDHATVSIISNMEDRKPNVNDVSLNWHTDLAYRPRPSAFVTLYAEVVPEEGADTRFASMQRVYRGMTAAERDRLRGRRATYSFVHLHSKRPDPDPLTPEQLRESADVHHPILRRHPDTGEEILYINLPDCIGISGMETEEALRTVRDLYDRITDPRHTHAHKWQVGDLVIWDNRTLMHSATWFDADRYRRRMLRTVVRGEVPMPSVAEPAAAS</sequence>
<keyword evidence="2" id="KW-0479">Metal-binding</keyword>
<evidence type="ECO:0000256" key="5">
    <source>
        <dbReference type="ARBA" id="ARBA00023004"/>
    </source>
</evidence>
<dbReference type="PANTHER" id="PTHR30468">
    <property type="entry name" value="ALPHA-KETOGLUTARATE-DEPENDENT SULFONATE DIOXYGENASE"/>
    <property type="match status" value="1"/>
</dbReference>
<keyword evidence="8" id="KW-1185">Reference proteome</keyword>
<name>A0ABV7L0T3_9PROT</name>
<evidence type="ECO:0000313" key="8">
    <source>
        <dbReference type="Proteomes" id="UP001595528"/>
    </source>
</evidence>
<evidence type="ECO:0000256" key="1">
    <source>
        <dbReference type="ARBA" id="ARBA00005896"/>
    </source>
</evidence>
<dbReference type="InterPro" id="IPR051323">
    <property type="entry name" value="AtsK-like"/>
</dbReference>
<reference evidence="8" key="1">
    <citation type="journal article" date="2019" name="Int. J. Syst. Evol. Microbiol.">
        <title>The Global Catalogue of Microorganisms (GCM) 10K type strain sequencing project: providing services to taxonomists for standard genome sequencing and annotation.</title>
        <authorList>
            <consortium name="The Broad Institute Genomics Platform"/>
            <consortium name="The Broad Institute Genome Sequencing Center for Infectious Disease"/>
            <person name="Wu L."/>
            <person name="Ma J."/>
        </authorList>
    </citation>
    <scope>NUCLEOTIDE SEQUENCE [LARGE SCALE GENOMIC DNA]</scope>
    <source>
        <strain evidence="8">KCTC 42964</strain>
    </source>
</reference>
<feature type="domain" description="TauD/TfdA-like" evidence="6">
    <location>
        <begin position="8"/>
        <end position="273"/>
    </location>
</feature>
<keyword evidence="5" id="KW-0408">Iron</keyword>
<dbReference type="InterPro" id="IPR003819">
    <property type="entry name" value="TauD/TfdA-like"/>
</dbReference>
<organism evidence="7 8">
    <name type="scientific">Marinibaculum pumilum</name>
    <dbReference type="NCBI Taxonomy" id="1766165"/>
    <lineage>
        <taxon>Bacteria</taxon>
        <taxon>Pseudomonadati</taxon>
        <taxon>Pseudomonadota</taxon>
        <taxon>Alphaproteobacteria</taxon>
        <taxon>Rhodospirillales</taxon>
        <taxon>Rhodospirillaceae</taxon>
        <taxon>Marinibaculum</taxon>
    </lineage>
</organism>
<dbReference type="Gene3D" id="3.60.130.10">
    <property type="entry name" value="Clavaminate synthase-like"/>
    <property type="match status" value="1"/>
</dbReference>
<accession>A0ABV7L0T3</accession>
<keyword evidence="3 7" id="KW-0223">Dioxygenase</keyword>
<evidence type="ECO:0000256" key="3">
    <source>
        <dbReference type="ARBA" id="ARBA00022964"/>
    </source>
</evidence>
<dbReference type="EMBL" id="JBHRTR010000026">
    <property type="protein sequence ID" value="MFC3227946.1"/>
    <property type="molecule type" value="Genomic_DNA"/>
</dbReference>
<evidence type="ECO:0000313" key="7">
    <source>
        <dbReference type="EMBL" id="MFC3227946.1"/>
    </source>
</evidence>
<dbReference type="InterPro" id="IPR042098">
    <property type="entry name" value="TauD-like_sf"/>
</dbReference>
<dbReference type="Pfam" id="PF02668">
    <property type="entry name" value="TauD"/>
    <property type="match status" value="1"/>
</dbReference>
<dbReference type="SUPFAM" id="SSF51197">
    <property type="entry name" value="Clavaminate synthase-like"/>
    <property type="match status" value="1"/>
</dbReference>